<evidence type="ECO:0000313" key="5">
    <source>
        <dbReference type="Proteomes" id="UP000320475"/>
    </source>
</evidence>
<feature type="compositionally biased region" description="Low complexity" evidence="1">
    <location>
        <begin position="413"/>
        <end position="429"/>
    </location>
</feature>
<dbReference type="InterPro" id="IPR013217">
    <property type="entry name" value="Methyltransf_12"/>
</dbReference>
<protein>
    <recommendedName>
        <fullName evidence="3">Methyltransferase type 12 domain-containing protein</fullName>
    </recommendedName>
</protein>
<dbReference type="OrthoDB" id="10253390at2759"/>
<dbReference type="InterPro" id="IPR021829">
    <property type="entry name" value="DUF3419"/>
</dbReference>
<keyword evidence="2" id="KW-1133">Transmembrane helix</keyword>
<sequence length="864" mass="97845">MTATMASKRSSVAGTKSTLVKVSPGASSSGRKVYHYKRLYFAMVLIALVALCACACATTTDLIVAALLHRIVPAIRPIKPASLIPSLSAIQFTLVLVALAALAHSTIVHSKNSLNSLDKHQERLQDFYKGQANVYDTTRRRLLRGRSTMLKLCAAQLRQYYPCSFDNLDPRPTPPAHTHTLADPCIFPSPPLSPSASDATPNEHTRFAWIDIGGGTGENIERMNLFFPISNFDRVYLVDITPSLCDIARQRFQRLGWNNVTVLCLDAEKFEIPKEDLVHHGLEIALITMSYSLSMMESFYALIDRLSALLSPTGIMGIADFYVSSKRSADPTRQLSWLMRWFWSVWFDLDNIYLHPSRREYLEHKFVTLKSLNATNPFVKPFVKIPYYVWLGASKNPTFPVLSLGRAASVATTTTTTPRSAADTSSRSSDSTHKQPSTPTLHHHSDSESDETLMSSSVASLHTASSIIHPNHDALTKDHVHGQCFKWRQPFDLSLIPRFSTYLYAFTWEDPRVDLQYLNLNKDDRMLVITSGGCNALEYAMQGPARIHAVDLNPCQNNMLELKLAGVSSLEYADFWSLFGDGYIENFGALLDTHMSPYLSPYAYHYWKQNARFKHLYKTGCSGLAIRVFQFVTKVRGLTSAVERMCNADSIKEQNEIWLNQVRPHFLSKWLVKLLNNDRFLWGALGVPPAQMQMVLDDQSVYDFLADSFDPLLANCSLRHDNYFYYMPLMLKYLPTNCPSYLSEAGFGILKNNPQILDAIRIHTDTIVNVVNNQCHDGELTKVILMDHLDWFSPEDADVEISAVCKKMKVGGKAYWRSAGKRPWYNEIFERRGLRVFSLQIREGETKFLDRVNMYPSFWCGEKM</sequence>
<dbReference type="InterPro" id="IPR029063">
    <property type="entry name" value="SAM-dependent_MTases_sf"/>
</dbReference>
<dbReference type="VEuPathDB" id="FungiDB:SeMB42_g07408"/>
<dbReference type="PANTHER" id="PTHR47473:SF1">
    <property type="entry name" value="METHYLTRANSFERASE DOMAIN-CONTAINING PROTEIN"/>
    <property type="match status" value="1"/>
</dbReference>
<reference evidence="4 5" key="1">
    <citation type="journal article" date="2019" name="Sci. Rep.">
        <title>Comparative genomics of chytrid fungi reveal insights into the obligate biotrophic and pathogenic lifestyle of Synchytrium endobioticum.</title>
        <authorList>
            <person name="van de Vossenberg B.T.L.H."/>
            <person name="Warris S."/>
            <person name="Nguyen H.D.T."/>
            <person name="van Gent-Pelzer M.P.E."/>
            <person name="Joly D.L."/>
            <person name="van de Geest H.C."/>
            <person name="Bonants P.J.M."/>
            <person name="Smith D.S."/>
            <person name="Levesque C.A."/>
            <person name="van der Lee T.A.J."/>
        </authorList>
    </citation>
    <scope>NUCLEOTIDE SEQUENCE [LARGE SCALE GENOMIC DNA]</scope>
    <source>
        <strain evidence="4 5">LEV6574</strain>
    </source>
</reference>
<proteinExistence type="predicted"/>
<feature type="domain" description="Methyltransferase type 12" evidence="3">
    <location>
        <begin position="210"/>
        <end position="315"/>
    </location>
</feature>
<feature type="transmembrane region" description="Helical" evidence="2">
    <location>
        <begin position="39"/>
        <end position="68"/>
    </location>
</feature>
<gene>
    <name evidence="4" type="ORF">SeLEV6574_g02855</name>
</gene>
<feature type="region of interest" description="Disordered" evidence="1">
    <location>
        <begin position="413"/>
        <end position="455"/>
    </location>
</feature>
<name>A0A507D652_9FUNG</name>
<dbReference type="Proteomes" id="UP000320475">
    <property type="component" value="Unassembled WGS sequence"/>
</dbReference>
<evidence type="ECO:0000256" key="1">
    <source>
        <dbReference type="SAM" id="MobiDB-lite"/>
    </source>
</evidence>
<accession>A0A507D652</accession>
<dbReference type="CDD" id="cd02440">
    <property type="entry name" value="AdoMet_MTases"/>
    <property type="match status" value="1"/>
</dbReference>
<dbReference type="PANTHER" id="PTHR47473">
    <property type="entry name" value="BTA1P"/>
    <property type="match status" value="1"/>
</dbReference>
<evidence type="ECO:0000256" key="2">
    <source>
        <dbReference type="SAM" id="Phobius"/>
    </source>
</evidence>
<organism evidence="4 5">
    <name type="scientific">Synchytrium endobioticum</name>
    <dbReference type="NCBI Taxonomy" id="286115"/>
    <lineage>
        <taxon>Eukaryota</taxon>
        <taxon>Fungi</taxon>
        <taxon>Fungi incertae sedis</taxon>
        <taxon>Chytridiomycota</taxon>
        <taxon>Chytridiomycota incertae sedis</taxon>
        <taxon>Chytridiomycetes</taxon>
        <taxon>Synchytriales</taxon>
        <taxon>Synchytriaceae</taxon>
        <taxon>Synchytrium</taxon>
    </lineage>
</organism>
<dbReference type="SUPFAM" id="SSF53335">
    <property type="entry name" value="S-adenosyl-L-methionine-dependent methyltransferases"/>
    <property type="match status" value="1"/>
</dbReference>
<dbReference type="AlphaFoldDB" id="A0A507D652"/>
<evidence type="ECO:0000313" key="4">
    <source>
        <dbReference type="EMBL" id="TPX47069.1"/>
    </source>
</evidence>
<dbReference type="EMBL" id="QEAM01000086">
    <property type="protein sequence ID" value="TPX47069.1"/>
    <property type="molecule type" value="Genomic_DNA"/>
</dbReference>
<comment type="caution">
    <text evidence="4">The sequence shown here is derived from an EMBL/GenBank/DDBJ whole genome shotgun (WGS) entry which is preliminary data.</text>
</comment>
<evidence type="ECO:0000259" key="3">
    <source>
        <dbReference type="Pfam" id="PF08242"/>
    </source>
</evidence>
<dbReference type="Pfam" id="PF11899">
    <property type="entry name" value="DUF3419"/>
    <property type="match status" value="1"/>
</dbReference>
<keyword evidence="2" id="KW-0472">Membrane</keyword>
<dbReference type="Pfam" id="PF08242">
    <property type="entry name" value="Methyltransf_12"/>
    <property type="match status" value="1"/>
</dbReference>
<keyword evidence="2" id="KW-0812">Transmembrane</keyword>
<dbReference type="Gene3D" id="3.40.50.150">
    <property type="entry name" value="Vaccinia Virus protein VP39"/>
    <property type="match status" value="1"/>
</dbReference>